<dbReference type="EMBL" id="CZQD01000051">
    <property type="protein sequence ID" value="CUS57919.1"/>
    <property type="molecule type" value="Genomic_DNA"/>
</dbReference>
<dbReference type="GO" id="GO:0004252">
    <property type="term" value="F:serine-type endopeptidase activity"/>
    <property type="evidence" value="ECO:0007669"/>
    <property type="project" value="TreeGrafter"/>
</dbReference>
<dbReference type="Gene3D" id="3.40.50.1820">
    <property type="entry name" value="alpha/beta hydrolase"/>
    <property type="match status" value="1"/>
</dbReference>
<dbReference type="PROSITE" id="PS51257">
    <property type="entry name" value="PROKAR_LIPOPROTEIN"/>
    <property type="match status" value="1"/>
</dbReference>
<dbReference type="PANTHER" id="PTHR42776">
    <property type="entry name" value="SERINE PEPTIDASE S9 FAMILY MEMBER"/>
    <property type="match status" value="1"/>
</dbReference>
<dbReference type="GO" id="GO:0006508">
    <property type="term" value="P:proteolysis"/>
    <property type="evidence" value="ECO:0007669"/>
    <property type="project" value="InterPro"/>
</dbReference>
<dbReference type="SUPFAM" id="SSF53474">
    <property type="entry name" value="alpha/beta-Hydrolases"/>
    <property type="match status" value="1"/>
</dbReference>
<sequence>MHPILFKLLVCFVLSFACSANVFADYPAAYVGKAELRDIAVSPDGTALVLLKTGHQDDIVQKFGWDEIMVEDSATGDTRLEIKQTYTYYSKSVNWLYDWVSWPFDDTILSSAVEFTVSGDKFKSRSVFLTINPETGEKKVLAASRKRNLDKELDSPKLIASDAERREVTLAIHKKASVELVSINVDTGRQRLLDTANSRTLTWLLDDSMRPVMRIEKSKSGGLHQYYSSQDGGRNWTLRFQHDPLNEGFYPVSYSSKNNKFIVVSRPADAEHAGLYEFDLHTGQFGKQLFSDSEYDLSSARKRRGSDDLLYSALWKDKLEKHWFTPEDAKLGRAIDSALPDEANWSVFDMSLHGQAWVIYVSSPINPGAYYVLRNDLKRLRKISDARPHIDLSTTSMPRRVDYQTAEGLALRGYFTPSTRSPGHAPLIVMPHGGPVSRDVMDWDGWAQYFAHRGYAVFQPQFRGSGGFGQTFERLGHGEWGRAMQQDIADGVHALEQAGLVSPDQPRSIVGASYGGYAALAAATMTPDAYQCAISYAGVSDLPRMLRQYDPSDAVDAFVRNIWTQRMNNGRDDETELWHRSPISYIEYLKAPVFLIHGTEDEIVHMDQTTAFYDAAVQAGKQAQILLLDHTGHQIYSDDTNTDLLVAMNAFLVQCMPPAPKTPTTNGANLP</sequence>
<dbReference type="AlphaFoldDB" id="A0A160U5I8"/>
<dbReference type="PANTHER" id="PTHR42776:SF27">
    <property type="entry name" value="DIPEPTIDYL PEPTIDASE FAMILY MEMBER 6"/>
    <property type="match status" value="1"/>
</dbReference>
<evidence type="ECO:0000259" key="2">
    <source>
        <dbReference type="Pfam" id="PF00326"/>
    </source>
</evidence>
<evidence type="ECO:0000313" key="3">
    <source>
        <dbReference type="EMBL" id="CUS57919.1"/>
    </source>
</evidence>
<dbReference type="InterPro" id="IPR029058">
    <property type="entry name" value="AB_hydrolase_fold"/>
</dbReference>
<protein>
    <submittedName>
        <fullName evidence="3">Prolyl oligopeptidase family protein</fullName>
    </submittedName>
</protein>
<gene>
    <name evidence="3" type="ORF">MGWOODY_Hyp1520</name>
</gene>
<feature type="domain" description="Peptidase S9 prolyl oligopeptidase catalytic" evidence="2">
    <location>
        <begin position="447"/>
        <end position="656"/>
    </location>
</feature>
<accession>A0A160U5I8</accession>
<dbReference type="Pfam" id="PF00326">
    <property type="entry name" value="Peptidase_S9"/>
    <property type="match status" value="1"/>
</dbReference>
<organism evidence="3">
    <name type="scientific">hydrothermal vent metagenome</name>
    <dbReference type="NCBI Taxonomy" id="652676"/>
    <lineage>
        <taxon>unclassified sequences</taxon>
        <taxon>metagenomes</taxon>
        <taxon>ecological metagenomes</taxon>
    </lineage>
</organism>
<name>A0A160U5I8_9ZZZZ</name>
<proteinExistence type="predicted"/>
<reference evidence="3" key="1">
    <citation type="submission" date="2015-10" db="EMBL/GenBank/DDBJ databases">
        <authorList>
            <person name="Gilbert D.G."/>
        </authorList>
    </citation>
    <scope>NUCLEOTIDE SEQUENCE</scope>
</reference>
<keyword evidence="1" id="KW-0378">Hydrolase</keyword>
<evidence type="ECO:0000256" key="1">
    <source>
        <dbReference type="ARBA" id="ARBA00022801"/>
    </source>
</evidence>
<dbReference type="InterPro" id="IPR001375">
    <property type="entry name" value="Peptidase_S9_cat"/>
</dbReference>